<comment type="caution">
    <text evidence="4">The sequence shown here is derived from an EMBL/GenBank/DDBJ whole genome shotgun (WGS) entry which is preliminary data.</text>
</comment>
<comment type="cofactor">
    <cofactor evidence="1">
        <name>Mg(2+)</name>
        <dbReference type="ChEBI" id="CHEBI:18420"/>
    </cofactor>
</comment>
<keyword evidence="2" id="KW-0378">Hydrolase</keyword>
<dbReference type="SUPFAM" id="SSF55811">
    <property type="entry name" value="Nudix"/>
    <property type="match status" value="1"/>
</dbReference>
<sequence>MNKWTGSAGICINEEGKLLMVLQGAPDEEKTWSVPSGGREVDETYQACCLREVEEETGYQTEVSQFIKVKTGYYNQPQLAYEVHYFLLNKIAGQMNIQDPDQLIYEIAWKSIEEIRSLKMDFPEDRTFLIL</sequence>
<evidence type="ECO:0000259" key="3">
    <source>
        <dbReference type="PROSITE" id="PS51462"/>
    </source>
</evidence>
<dbReference type="RefSeq" id="WP_204463527.1">
    <property type="nucleotide sequence ID" value="NZ_JAFBCV010000001.1"/>
</dbReference>
<keyword evidence="5" id="KW-1185">Reference proteome</keyword>
<dbReference type="InterPro" id="IPR015797">
    <property type="entry name" value="NUDIX_hydrolase-like_dom_sf"/>
</dbReference>
<dbReference type="Pfam" id="PF00293">
    <property type="entry name" value="NUDIX"/>
    <property type="match status" value="1"/>
</dbReference>
<protein>
    <submittedName>
        <fullName evidence="4">ADP-ribose pyrophosphatase YjhB (NUDIX family)</fullName>
    </submittedName>
</protein>
<dbReference type="PROSITE" id="PS51462">
    <property type="entry name" value="NUDIX"/>
    <property type="match status" value="1"/>
</dbReference>
<name>A0ABS2SMQ6_9BACI</name>
<dbReference type="PANTHER" id="PTHR43046">
    <property type="entry name" value="GDP-MANNOSE MANNOSYL HYDROLASE"/>
    <property type="match status" value="1"/>
</dbReference>
<reference evidence="4" key="1">
    <citation type="submission" date="2021-01" db="EMBL/GenBank/DDBJ databases">
        <title>Genomic Encyclopedia of Type Strains, Phase IV (KMG-IV): sequencing the most valuable type-strain genomes for metagenomic binning, comparative biology and taxonomic classification.</title>
        <authorList>
            <person name="Goeker M."/>
        </authorList>
    </citation>
    <scope>NUCLEOTIDE SEQUENCE</scope>
    <source>
        <strain evidence="4">DSM 21943</strain>
    </source>
</reference>
<dbReference type="InterPro" id="IPR020084">
    <property type="entry name" value="NUDIX_hydrolase_CS"/>
</dbReference>
<dbReference type="PANTHER" id="PTHR43046:SF2">
    <property type="entry name" value="8-OXO-DGTP DIPHOSPHATASE-RELATED"/>
    <property type="match status" value="1"/>
</dbReference>
<feature type="domain" description="Nudix hydrolase" evidence="3">
    <location>
        <begin position="3"/>
        <end position="131"/>
    </location>
</feature>
<accession>A0ABS2SMQ6</accession>
<evidence type="ECO:0000313" key="4">
    <source>
        <dbReference type="EMBL" id="MBM7836808.1"/>
    </source>
</evidence>
<dbReference type="Proteomes" id="UP001179280">
    <property type="component" value="Unassembled WGS sequence"/>
</dbReference>
<organism evidence="4 5">
    <name type="scientific">Shouchella xiaoxiensis</name>
    <dbReference type="NCBI Taxonomy" id="766895"/>
    <lineage>
        <taxon>Bacteria</taxon>
        <taxon>Bacillati</taxon>
        <taxon>Bacillota</taxon>
        <taxon>Bacilli</taxon>
        <taxon>Bacillales</taxon>
        <taxon>Bacillaceae</taxon>
        <taxon>Shouchella</taxon>
    </lineage>
</organism>
<gene>
    <name evidence="4" type="ORF">JOC54_000039</name>
</gene>
<dbReference type="CDD" id="cd02883">
    <property type="entry name" value="NUDIX_Hydrolase"/>
    <property type="match status" value="1"/>
</dbReference>
<dbReference type="Gene3D" id="3.90.79.10">
    <property type="entry name" value="Nucleoside Triphosphate Pyrophosphohydrolase"/>
    <property type="match status" value="1"/>
</dbReference>
<evidence type="ECO:0000256" key="2">
    <source>
        <dbReference type="ARBA" id="ARBA00022801"/>
    </source>
</evidence>
<proteinExistence type="predicted"/>
<evidence type="ECO:0000256" key="1">
    <source>
        <dbReference type="ARBA" id="ARBA00001946"/>
    </source>
</evidence>
<dbReference type="EMBL" id="JAFBCV010000001">
    <property type="protein sequence ID" value="MBM7836808.1"/>
    <property type="molecule type" value="Genomic_DNA"/>
</dbReference>
<dbReference type="PROSITE" id="PS00893">
    <property type="entry name" value="NUDIX_BOX"/>
    <property type="match status" value="1"/>
</dbReference>
<dbReference type="InterPro" id="IPR000086">
    <property type="entry name" value="NUDIX_hydrolase_dom"/>
</dbReference>
<evidence type="ECO:0000313" key="5">
    <source>
        <dbReference type="Proteomes" id="UP001179280"/>
    </source>
</evidence>